<sequence>MVFISEDCKYGACSGGSTPPPKASVNLSDLGESFTYEQLLQATADFSDTNLLKHGHSGDLFYGTLEGGFPVVIKRVDLSSFRKESYMLDLEFFSKALHQRLVPLLGHCLEHENEKLLGHCFRIGV</sequence>
<dbReference type="Proteomes" id="UP001060215">
    <property type="component" value="Chromosome 5"/>
</dbReference>
<comment type="caution">
    <text evidence="1">The sequence shown here is derived from an EMBL/GenBank/DDBJ whole genome shotgun (WGS) entry which is preliminary data.</text>
</comment>
<organism evidence="1 2">
    <name type="scientific">Camellia lanceoleosa</name>
    <dbReference type="NCBI Taxonomy" id="1840588"/>
    <lineage>
        <taxon>Eukaryota</taxon>
        <taxon>Viridiplantae</taxon>
        <taxon>Streptophyta</taxon>
        <taxon>Embryophyta</taxon>
        <taxon>Tracheophyta</taxon>
        <taxon>Spermatophyta</taxon>
        <taxon>Magnoliopsida</taxon>
        <taxon>eudicotyledons</taxon>
        <taxon>Gunneridae</taxon>
        <taxon>Pentapetalae</taxon>
        <taxon>asterids</taxon>
        <taxon>Ericales</taxon>
        <taxon>Theaceae</taxon>
        <taxon>Camellia</taxon>
    </lineage>
</organism>
<keyword evidence="2" id="KW-1185">Reference proteome</keyword>
<evidence type="ECO:0000313" key="1">
    <source>
        <dbReference type="EMBL" id="KAI8009933.1"/>
    </source>
</evidence>
<accession>A0ACC0H8R2</accession>
<evidence type="ECO:0000313" key="2">
    <source>
        <dbReference type="Proteomes" id="UP001060215"/>
    </source>
</evidence>
<gene>
    <name evidence="1" type="ORF">LOK49_LG06G01005</name>
</gene>
<proteinExistence type="predicted"/>
<reference evidence="1 2" key="1">
    <citation type="journal article" date="2022" name="Plant J.">
        <title>Chromosome-level genome of Camellia lanceoleosa provides a valuable resource for understanding genome evolution and self-incompatibility.</title>
        <authorList>
            <person name="Gong W."/>
            <person name="Xiao S."/>
            <person name="Wang L."/>
            <person name="Liao Z."/>
            <person name="Chang Y."/>
            <person name="Mo W."/>
            <person name="Hu G."/>
            <person name="Li W."/>
            <person name="Zhao G."/>
            <person name="Zhu H."/>
            <person name="Hu X."/>
            <person name="Ji K."/>
            <person name="Xiang X."/>
            <person name="Song Q."/>
            <person name="Yuan D."/>
            <person name="Jin S."/>
            <person name="Zhang L."/>
        </authorList>
    </citation>
    <scope>NUCLEOTIDE SEQUENCE [LARGE SCALE GENOMIC DNA]</scope>
    <source>
        <strain evidence="1">SQ_2022a</strain>
    </source>
</reference>
<protein>
    <submittedName>
        <fullName evidence="1">LRR receptor-like serine/threonine-protein kinase</fullName>
    </submittedName>
</protein>
<name>A0ACC0H8R2_9ERIC</name>
<dbReference type="EMBL" id="CM045762">
    <property type="protein sequence ID" value="KAI8009933.1"/>
    <property type="molecule type" value="Genomic_DNA"/>
</dbReference>